<evidence type="ECO:0000313" key="1">
    <source>
        <dbReference type="EMBL" id="QEE49649.1"/>
    </source>
</evidence>
<dbReference type="RefSeq" id="WP_147583157.1">
    <property type="nucleotide sequence ID" value="NZ_CP042831.1"/>
</dbReference>
<proteinExistence type="predicted"/>
<dbReference type="OrthoDB" id="9853148at2"/>
<dbReference type="EMBL" id="CP042831">
    <property type="protein sequence ID" value="QEE49649.1"/>
    <property type="molecule type" value="Genomic_DNA"/>
</dbReference>
<dbReference type="AlphaFoldDB" id="A0A5B9FTU6"/>
<reference evidence="1 2" key="1">
    <citation type="submission" date="2019-08" db="EMBL/GenBank/DDBJ databases">
        <title>Flavobacterium alkalisoli sp. nov., isolated from rhizosphere soil of Suaeda salsa.</title>
        <authorList>
            <person name="Sun J.-Q."/>
            <person name="Xu L."/>
        </authorList>
    </citation>
    <scope>NUCLEOTIDE SEQUENCE [LARGE SCALE GENOMIC DNA]</scope>
    <source>
        <strain evidence="1 2">XS-5</strain>
    </source>
</reference>
<keyword evidence="2" id="KW-1185">Reference proteome</keyword>
<protein>
    <submittedName>
        <fullName evidence="1">Uncharacterized protein</fullName>
    </submittedName>
</protein>
<gene>
    <name evidence="1" type="ORF">FUA48_08645</name>
</gene>
<organism evidence="1 2">
    <name type="scientific">Flavobacterium alkalisoli</name>
    <dbReference type="NCBI Taxonomy" id="2602769"/>
    <lineage>
        <taxon>Bacteria</taxon>
        <taxon>Pseudomonadati</taxon>
        <taxon>Bacteroidota</taxon>
        <taxon>Flavobacteriia</taxon>
        <taxon>Flavobacteriales</taxon>
        <taxon>Flavobacteriaceae</taxon>
        <taxon>Flavobacterium</taxon>
    </lineage>
</organism>
<evidence type="ECO:0000313" key="2">
    <source>
        <dbReference type="Proteomes" id="UP000321222"/>
    </source>
</evidence>
<dbReference type="Proteomes" id="UP000321222">
    <property type="component" value="Chromosome"/>
</dbReference>
<dbReference type="KEGG" id="fak:FUA48_08645"/>
<sequence length="179" mass="17975">MKLKKPSAKKVTDTAALTGGVIVGGAVSKGVFGLIHSPAATEDTAEQKKQENAALVKRALLIAATGAGAVFLEGNDSITSAAKGTLIGMAAIQTLEAIATLAKRSGVTPEAAATTAPKKFLARVAGLGCPCTDTMGMGSVIPMALSPRYNLDMSAERGLGNSALDLFALPDPLAVSPAI</sequence>
<name>A0A5B9FTU6_9FLAO</name>
<accession>A0A5B9FTU6</accession>